<dbReference type="PANTHER" id="PTHR35795">
    <property type="entry name" value="SLR1885 PROTEIN"/>
    <property type="match status" value="1"/>
</dbReference>
<sequence length="529" mass="61723">MCPLTKLKQKFKKEDRLDPTIDDNSYLMENELDIKRDGFSRDKDRILFSTAFRRLQHKAQVFSNEKSDHVRTRLTHTLEVSVISRNLAHYLGVNENLAEAIAVGHDIGHTPFGHEGERILDDVLRGQDDLGGQLSVKINYGGFKHNFHSVRVLDVIQQKYEDKKGLNLSWQVLEGILKHTKTKRHSINECQNCGECWDIRRFISNEKVIPRLYLDYSFSVTVEGQIVRIADEIAQREHDLDDGFRTRTIQNIDIISYCEGIIKKELQTNEIGSKDGQLKHVKLLENLVKKLKLNEKSEGRYYRKETLIRDIIDYFIHDVYFEAQKQKENISYVYNSYGNLIIKKEIIKFSPAANELNKKLESLIKTQILNSWDVNKFDGRANYLIKQLFKAYYNNPLQMMPYGFQALKKKLEENNAYYNLVLSESDLNIKDIDFKKDNRSDIQSVFSVLKLKNIDKKLNLPPDLQNPNIKELAERYNSLSKLSLSELENENDKFIKCLFENNLAFLSTISDYIAGMTDNFAIKSYEELY</sequence>
<protein>
    <submittedName>
        <fullName evidence="3">DNTP triphosphohydrolase, broad substrate specificity, subgroup 2</fullName>
    </submittedName>
</protein>
<dbReference type="EMBL" id="CP009515">
    <property type="protein sequence ID" value="AKB75137.1"/>
    <property type="molecule type" value="Genomic_DNA"/>
</dbReference>
<dbReference type="Proteomes" id="UP000033072">
    <property type="component" value="Chromosome"/>
</dbReference>
<feature type="domain" description="HD" evidence="2">
    <location>
        <begin position="73"/>
        <end position="236"/>
    </location>
</feature>
<dbReference type="PANTHER" id="PTHR35795:SF1">
    <property type="entry name" value="BIS(5'-NUCLEOSYL)-TETRAPHOSPHATASE, SYMMETRICAL"/>
    <property type="match status" value="1"/>
</dbReference>
<dbReference type="InterPro" id="IPR006674">
    <property type="entry name" value="HD_domain"/>
</dbReference>
<dbReference type="SUPFAM" id="SSF109604">
    <property type="entry name" value="HD-domain/PDEase-like"/>
    <property type="match status" value="1"/>
</dbReference>
<keyword evidence="4" id="KW-1185">Reference proteome</keyword>
<dbReference type="InterPro" id="IPR051094">
    <property type="entry name" value="Diverse_Catalytic_Enzymes"/>
</dbReference>
<organism evidence="3 4">
    <name type="scientific">Methanosarcina lacustris Z-7289</name>
    <dbReference type="NCBI Taxonomy" id="1434111"/>
    <lineage>
        <taxon>Archaea</taxon>
        <taxon>Methanobacteriati</taxon>
        <taxon>Methanobacteriota</taxon>
        <taxon>Stenosarchaea group</taxon>
        <taxon>Methanomicrobia</taxon>
        <taxon>Methanosarcinales</taxon>
        <taxon>Methanosarcinaceae</taxon>
        <taxon>Methanosarcina</taxon>
    </lineage>
</organism>
<dbReference type="CDD" id="cd00077">
    <property type="entry name" value="HDc"/>
    <property type="match status" value="1"/>
</dbReference>
<dbReference type="OrthoDB" id="142597at2157"/>
<dbReference type="HOGENOM" id="CLU_028163_1_0_2"/>
<gene>
    <name evidence="3" type="ORF">MSLAZ_1876</name>
</gene>
<dbReference type="PROSITE" id="PS51831">
    <property type="entry name" value="HD"/>
    <property type="match status" value="1"/>
</dbReference>
<proteinExistence type="predicted"/>
<dbReference type="SMART" id="SM00471">
    <property type="entry name" value="HDc"/>
    <property type="match status" value="1"/>
</dbReference>
<dbReference type="GO" id="GO:0016793">
    <property type="term" value="F:triphosphoric monoester hydrolase activity"/>
    <property type="evidence" value="ECO:0007669"/>
    <property type="project" value="InterPro"/>
</dbReference>
<dbReference type="PATRIC" id="fig|1434111.4.peg.2462"/>
<dbReference type="Pfam" id="PF01966">
    <property type="entry name" value="HD"/>
    <property type="match status" value="1"/>
</dbReference>
<dbReference type="GeneID" id="24806657"/>
<evidence type="ECO:0000256" key="1">
    <source>
        <dbReference type="ARBA" id="ARBA00022801"/>
    </source>
</evidence>
<dbReference type="NCBIfam" id="TIGR01353">
    <property type="entry name" value="dGTP_triPase"/>
    <property type="match status" value="1"/>
</dbReference>
<evidence type="ECO:0000259" key="2">
    <source>
        <dbReference type="PROSITE" id="PS51831"/>
    </source>
</evidence>
<dbReference type="RefSeq" id="WP_048126452.1">
    <property type="nucleotide sequence ID" value="NZ_CP009515.1"/>
</dbReference>
<reference evidence="3 4" key="1">
    <citation type="submission" date="2014-07" db="EMBL/GenBank/DDBJ databases">
        <title>Methanogenic archaea and the global carbon cycle.</title>
        <authorList>
            <person name="Henriksen J.R."/>
            <person name="Luke J."/>
            <person name="Reinhart S."/>
            <person name="Benedict M.N."/>
            <person name="Youngblut N.D."/>
            <person name="Metcalf M.E."/>
            <person name="Whitaker R.J."/>
            <person name="Metcalf W.W."/>
        </authorList>
    </citation>
    <scope>NUCLEOTIDE SEQUENCE [LARGE SCALE GENOMIC DNA]</scope>
    <source>
        <strain evidence="3 4">Z-7289</strain>
    </source>
</reference>
<dbReference type="KEGG" id="mls:MSLAZ_1876"/>
<dbReference type="InterPro" id="IPR006261">
    <property type="entry name" value="dGTPase"/>
</dbReference>
<dbReference type="Gene3D" id="1.10.3210.10">
    <property type="entry name" value="Hypothetical protein af1432"/>
    <property type="match status" value="1"/>
</dbReference>
<dbReference type="STRING" id="1434111.MSLAZ_1876"/>
<evidence type="ECO:0000313" key="3">
    <source>
        <dbReference type="EMBL" id="AKB75137.1"/>
    </source>
</evidence>
<dbReference type="AlphaFoldDB" id="A0A0E3S700"/>
<keyword evidence="1 3" id="KW-0378">Hydrolase</keyword>
<dbReference type="InterPro" id="IPR003607">
    <property type="entry name" value="HD/PDEase_dom"/>
</dbReference>
<accession>A0A0E3S700</accession>
<name>A0A0E3S700_9EURY</name>
<evidence type="ECO:0000313" key="4">
    <source>
        <dbReference type="Proteomes" id="UP000033072"/>
    </source>
</evidence>